<evidence type="ECO:0008006" key="3">
    <source>
        <dbReference type="Google" id="ProtNLM"/>
    </source>
</evidence>
<accession>A0A1Y1Q7U2</accession>
<dbReference type="Proteomes" id="UP000192491">
    <property type="component" value="Unassembled WGS sequence"/>
</dbReference>
<organism evidence="1 2">
    <name type="scientific">Thiothrix lacustris</name>
    <dbReference type="NCBI Taxonomy" id="525917"/>
    <lineage>
        <taxon>Bacteria</taxon>
        <taxon>Pseudomonadati</taxon>
        <taxon>Pseudomonadota</taxon>
        <taxon>Gammaproteobacteria</taxon>
        <taxon>Thiotrichales</taxon>
        <taxon>Thiotrichaceae</taxon>
        <taxon>Thiothrix</taxon>
    </lineage>
</organism>
<protein>
    <recommendedName>
        <fullName evidence="3">Phospholipase D-like domain-containing protein</fullName>
    </recommendedName>
</protein>
<name>A0A1Y1Q7U2_9GAMM</name>
<dbReference type="EMBL" id="MTEJ01000743">
    <property type="protein sequence ID" value="OQW98596.1"/>
    <property type="molecule type" value="Genomic_DNA"/>
</dbReference>
<evidence type="ECO:0000313" key="2">
    <source>
        <dbReference type="Proteomes" id="UP000192491"/>
    </source>
</evidence>
<proteinExistence type="predicted"/>
<dbReference type="CDD" id="cd09176">
    <property type="entry name" value="PLDc_unchar6"/>
    <property type="match status" value="1"/>
</dbReference>
<dbReference type="InterPro" id="IPR059166">
    <property type="entry name" value="PLD-like_cat"/>
</dbReference>
<evidence type="ECO:0000313" key="1">
    <source>
        <dbReference type="EMBL" id="OQW98596.1"/>
    </source>
</evidence>
<dbReference type="AlphaFoldDB" id="A0A1Y1Q7U2"/>
<comment type="caution">
    <text evidence="1">The sequence shown here is derived from an EMBL/GenBank/DDBJ whole genome shotgun (WGS) entry which is preliminary data.</text>
</comment>
<reference evidence="1 2" key="1">
    <citation type="submission" date="2017-01" db="EMBL/GenBank/DDBJ databases">
        <title>Novel large sulfur bacteria in the metagenomes of groundwater-fed chemosynthetic microbial mats in the Lake Huron basin.</title>
        <authorList>
            <person name="Sharrar A.M."/>
            <person name="Flood B.E."/>
            <person name="Bailey J.V."/>
            <person name="Jones D.S."/>
            <person name="Biddanda B."/>
            <person name="Ruberg S.A."/>
            <person name="Marcus D.N."/>
            <person name="Dick G.J."/>
        </authorList>
    </citation>
    <scope>NUCLEOTIDE SEQUENCE [LARGE SCALE GENOMIC DNA]</scope>
    <source>
        <strain evidence="1">A8</strain>
    </source>
</reference>
<sequence length="372" mass="41448">MVSPFIDEHTLQWLKTFVSSNGHCYLFSRADQLNVLGETQLSGWECFSINPTIVNGEERAEIGNTLHDLHAKIIVSRKGSKVCWHLGSANATQAALGSKDKVPRNTEVMLQLSGVNSKVGPDMLLEEWVNKAKGNGLFVPHEFQALADDEPNIDETKMRHLLHQLISAEWSLSAQPVAETGMYDLHLTVRGIELLPAFAAVSVSQLAFDRVLAFAPDMHWQGVSLTHISAFIPVSVVIHTDGEDDSVERLLIEAKLEIQGGDTRHQQIFRNLVGSEKKVLDYIGLLLQGTPNKTQWLAFENEHGNAQSMAGAAASLFTETPIFEQLLWASSRNPHLIMRVKQLLTDLDKADVKVPEKFMKLWKSFEKEVPAK</sequence>
<gene>
    <name evidence="1" type="ORF">BWK73_52150</name>
</gene>